<protein>
    <submittedName>
        <fullName evidence="2">Alpha/beta fold hydrolase</fullName>
    </submittedName>
</protein>
<dbReference type="Gene3D" id="3.40.50.1820">
    <property type="entry name" value="alpha/beta hydrolase"/>
    <property type="match status" value="1"/>
</dbReference>
<dbReference type="InterPro" id="IPR000073">
    <property type="entry name" value="AB_hydrolase_1"/>
</dbReference>
<evidence type="ECO:0000313" key="3">
    <source>
        <dbReference type="Proteomes" id="UP001596298"/>
    </source>
</evidence>
<comment type="caution">
    <text evidence="2">The sequence shown here is derived from an EMBL/GenBank/DDBJ whole genome shotgun (WGS) entry which is preliminary data.</text>
</comment>
<evidence type="ECO:0000313" key="2">
    <source>
        <dbReference type="EMBL" id="MFC6704490.1"/>
    </source>
</evidence>
<name>A0ABW2ACJ9_9MICO</name>
<dbReference type="SUPFAM" id="SSF53474">
    <property type="entry name" value="alpha/beta-Hydrolases"/>
    <property type="match status" value="1"/>
</dbReference>
<dbReference type="InterPro" id="IPR029058">
    <property type="entry name" value="AB_hydrolase_fold"/>
</dbReference>
<organism evidence="2 3">
    <name type="scientific">Flexivirga alba</name>
    <dbReference type="NCBI Taxonomy" id="702742"/>
    <lineage>
        <taxon>Bacteria</taxon>
        <taxon>Bacillati</taxon>
        <taxon>Actinomycetota</taxon>
        <taxon>Actinomycetes</taxon>
        <taxon>Micrococcales</taxon>
        <taxon>Dermacoccaceae</taxon>
        <taxon>Flexivirga</taxon>
    </lineage>
</organism>
<dbReference type="PRINTS" id="PR00111">
    <property type="entry name" value="ABHYDROLASE"/>
</dbReference>
<dbReference type="GO" id="GO:0016787">
    <property type="term" value="F:hydrolase activity"/>
    <property type="evidence" value="ECO:0007669"/>
    <property type="project" value="UniProtKB-KW"/>
</dbReference>
<dbReference type="PANTHER" id="PTHR46438">
    <property type="entry name" value="ALPHA/BETA-HYDROLASES SUPERFAMILY PROTEIN"/>
    <property type="match status" value="1"/>
</dbReference>
<dbReference type="EMBL" id="JBHSWH010000001">
    <property type="protein sequence ID" value="MFC6704490.1"/>
    <property type="molecule type" value="Genomic_DNA"/>
</dbReference>
<sequence length="274" mass="29435">MTDIKYTREGSGDPLVLIHGIGHQRSAWGDTFELLAEDFDVIAIDLPGFGKSPGPDRPHSYRMDSYVDQLEEFFAELGLDRPHVAGNSLGGMFALELAARGAVRTATAISPAGFWGTLGLVNAIANLAMLKASTYAPRPVLKAFSDKAFLRKLSLRALYSHPERVPADVAYDEALNLRNAPGFFPVAWHASRARFKGRPLVPVTIAWGTNDRLLLPSQATAAREALPTVSHLTLPGCGHVPMIDNPELVAGAIVQTVVQAADRAGEPLLHLTGA</sequence>
<dbReference type="Proteomes" id="UP001596298">
    <property type="component" value="Unassembled WGS sequence"/>
</dbReference>
<keyword evidence="3" id="KW-1185">Reference proteome</keyword>
<accession>A0ABW2ACJ9</accession>
<feature type="domain" description="AB hydrolase-1" evidence="1">
    <location>
        <begin position="14"/>
        <end position="246"/>
    </location>
</feature>
<reference evidence="3" key="1">
    <citation type="journal article" date="2019" name="Int. J. Syst. Evol. Microbiol.">
        <title>The Global Catalogue of Microorganisms (GCM) 10K type strain sequencing project: providing services to taxonomists for standard genome sequencing and annotation.</title>
        <authorList>
            <consortium name="The Broad Institute Genomics Platform"/>
            <consortium name="The Broad Institute Genome Sequencing Center for Infectious Disease"/>
            <person name="Wu L."/>
            <person name="Ma J."/>
        </authorList>
    </citation>
    <scope>NUCLEOTIDE SEQUENCE [LARGE SCALE GENOMIC DNA]</scope>
    <source>
        <strain evidence="3">CCUG 58127</strain>
    </source>
</reference>
<proteinExistence type="predicted"/>
<dbReference type="Pfam" id="PF00561">
    <property type="entry name" value="Abhydrolase_1"/>
    <property type="match status" value="1"/>
</dbReference>
<dbReference type="PANTHER" id="PTHR46438:SF11">
    <property type="entry name" value="LIPASE-RELATED"/>
    <property type="match status" value="1"/>
</dbReference>
<keyword evidence="2" id="KW-0378">Hydrolase</keyword>
<evidence type="ECO:0000259" key="1">
    <source>
        <dbReference type="Pfam" id="PF00561"/>
    </source>
</evidence>
<gene>
    <name evidence="2" type="ORF">ACFQDH_04205</name>
</gene>
<dbReference type="RefSeq" id="WP_382398771.1">
    <property type="nucleotide sequence ID" value="NZ_JBHSWH010000001.1"/>
</dbReference>